<gene>
    <name evidence="1" type="ORF">LOY88_000182</name>
</gene>
<name>A0ACB8V5C0_9EURO</name>
<organism evidence="1">
    <name type="scientific">Ophidiomyces ophidiicola</name>
    <dbReference type="NCBI Taxonomy" id="1387563"/>
    <lineage>
        <taxon>Eukaryota</taxon>
        <taxon>Fungi</taxon>
        <taxon>Dikarya</taxon>
        <taxon>Ascomycota</taxon>
        <taxon>Pezizomycotina</taxon>
        <taxon>Eurotiomycetes</taxon>
        <taxon>Eurotiomycetidae</taxon>
        <taxon>Onygenales</taxon>
        <taxon>Onygenaceae</taxon>
        <taxon>Ophidiomyces</taxon>
    </lineage>
</organism>
<reference evidence="1" key="1">
    <citation type="journal article" date="2022" name="bioRxiv">
        <title>Population genetic analysis of Ophidiomyces ophidiicola, the causative agent of snake fungal disease, indicates recent introductions to the USA.</title>
        <authorList>
            <person name="Ladner J.T."/>
            <person name="Palmer J.M."/>
            <person name="Ettinger C.L."/>
            <person name="Stajich J.E."/>
            <person name="Farrell T.M."/>
            <person name="Glorioso B.M."/>
            <person name="Lawson B."/>
            <person name="Price S.J."/>
            <person name="Stengle A.G."/>
            <person name="Grear D.A."/>
            <person name="Lorch J.M."/>
        </authorList>
    </citation>
    <scope>NUCLEOTIDE SEQUENCE</scope>
    <source>
        <strain evidence="1">NWHC 24266-5</strain>
    </source>
</reference>
<evidence type="ECO:0000313" key="1">
    <source>
        <dbReference type="EMBL" id="KAI2393124.1"/>
    </source>
</evidence>
<accession>A0ACB8V5C0</accession>
<comment type="caution">
    <text evidence="1">The sequence shown here is derived from an EMBL/GenBank/DDBJ whole genome shotgun (WGS) entry which is preliminary data.</text>
</comment>
<sequence>MGRKITLNLIHQLVQRLPMVLKTAVLNILRLSPTEGKQDLRLEVIVGVIRSFFNFSVSSLRMQRGSLRDPGKKGYMWISAVETPKPPEDDVLHALQKAIKYHMEGSETYDVPEVRAVQAEWTGFRKGANAKTPQPDISEQAKYERLMEDVDQDITILYFHGGAYHLMDPCSHREVTTKLAELTGSRCFSVRYRLAPQNPFPAALLDALVAYLSLLSPPEGAIHMPVPANKIVISGDSAGAGLSLALLQTLLTLRRINPTYTVRFHGKDVPVELPAGVALSSPFCDVTRSLPSSFRNAKFDYIIPPPQEPGELYTPYPFPPDSTWPSSPPRVEFYANANMLAHPFVSPLTAPKDLFTETPPVFITLGEEALEDDGIYMARNIHRAGGTVVLERFEAKPHCFALILPDSKAGKRCYQSWAEFCTYAAQGQVQKTGKALFLDHTTDHVERKDLATLGELTEEEVQSRLVEGKNWRVEGENQLVLQWKQGLDRAKI</sequence>
<dbReference type="EMBL" id="JALBCA010000003">
    <property type="protein sequence ID" value="KAI2393124.1"/>
    <property type="molecule type" value="Genomic_DNA"/>
</dbReference>
<protein>
    <submittedName>
        <fullName evidence="1">Uncharacterized protein</fullName>
    </submittedName>
</protein>
<proteinExistence type="predicted"/>